<evidence type="ECO:0000313" key="3">
    <source>
        <dbReference type="EMBL" id="CAG8665860.1"/>
    </source>
</evidence>
<evidence type="ECO:0000313" key="4">
    <source>
        <dbReference type="Proteomes" id="UP000789396"/>
    </source>
</evidence>
<dbReference type="Pfam" id="PF23295">
    <property type="entry name" value="Arm_4"/>
    <property type="match status" value="1"/>
</dbReference>
<dbReference type="OrthoDB" id="26681at2759"/>
<feature type="domain" description="Alfy-like armadillo-like repeat" evidence="2">
    <location>
        <begin position="29"/>
        <end position="304"/>
    </location>
</feature>
<dbReference type="Gene3D" id="2.60.120.200">
    <property type="match status" value="1"/>
</dbReference>
<reference evidence="3" key="1">
    <citation type="submission" date="2021-06" db="EMBL/GenBank/DDBJ databases">
        <authorList>
            <person name="Kallberg Y."/>
            <person name="Tangrot J."/>
            <person name="Rosling A."/>
        </authorList>
    </citation>
    <scope>NUCLEOTIDE SEQUENCE</scope>
    <source>
        <strain evidence="3">IN212</strain>
    </source>
</reference>
<dbReference type="PANTHER" id="PTHR46108:SF4">
    <property type="entry name" value="BLUE CHEESE"/>
    <property type="match status" value="1"/>
</dbReference>
<protein>
    <submittedName>
        <fullName evidence="3">11778_t:CDS:1</fullName>
    </submittedName>
</protein>
<proteinExistence type="predicted"/>
<name>A0A9N9EAA9_9GLOM</name>
<feature type="non-terminal residue" evidence="3">
    <location>
        <position position="683"/>
    </location>
</feature>
<keyword evidence="4" id="KW-1185">Reference proteome</keyword>
<feature type="non-terminal residue" evidence="3">
    <location>
        <position position="1"/>
    </location>
</feature>
<organism evidence="3 4">
    <name type="scientific">Racocetra fulgida</name>
    <dbReference type="NCBI Taxonomy" id="60492"/>
    <lineage>
        <taxon>Eukaryota</taxon>
        <taxon>Fungi</taxon>
        <taxon>Fungi incertae sedis</taxon>
        <taxon>Mucoromycota</taxon>
        <taxon>Glomeromycotina</taxon>
        <taxon>Glomeromycetes</taxon>
        <taxon>Diversisporales</taxon>
        <taxon>Gigasporaceae</taxon>
        <taxon>Racocetra</taxon>
    </lineage>
</organism>
<dbReference type="PANTHER" id="PTHR46108">
    <property type="entry name" value="BLUE CHEESE"/>
    <property type="match status" value="1"/>
</dbReference>
<gene>
    <name evidence="3" type="ORF">RFULGI_LOCUS9029</name>
</gene>
<dbReference type="InterPro" id="IPR056252">
    <property type="entry name" value="Alfy-like_Arm-like"/>
</dbReference>
<sequence length="683" mass="77220">EAVPDIYQQKIVVAIAEIYKSNDLNYFLTEHLNTIPTLIQELDRFSAKVQDVFRESGGFVCLVSLLVGLEDVYKQLIQNSVEKDVKIDATNADSQIDHTNCDTDIMSMKIQAIDTLKAIFVVFAEAMSNHDSNRRFFSNSIGFKSVEDAICLTEMFKLPGAPENLFGILFGFAIENESVADVFIDRQDISNNVNQVKIEEMFGNFTDEIHNPDIIPTIMKLQLCVNRDSRLFLKIYEALVALSFANRRNQVMLNKSGVLEIVLHRLFPASIRYTEKGTINASNHTQEKKLLTKLAQRLIEMGVTTKEIRFLFEQFENGNQCPKAITDTDGTFMTAMDMVLFGVQRSRWPRFIQFDMCQFGYSCLEMNSLSDRPFPPTSGGYTFMSWLDIENFDSEMNLTLLGLSDDEKKCYLQIYFEAQTHKLVVQTSPKQTTRFDNFEFRTGYWYHIALVHRRSRLGQSSLMSLYVDGRFVDEQKCPYLNQSVTNRPIKTFIGTPKEIAKKLDKGKTKLSWDLGPCYFFEDDLDGDIISVYCHLGPRYSSNFQDSLGQFQTYQTSTLLNMRLEALSRQRSDSAIELDNLPIVNAIRGNNSQTLPEEKIIFAFNASNVLVCGQNASILGAGLSEGTSQALLGNVNTKVILNAAVPKVERALRVLHGLAYLQGDPVTAVPYGMDDSIWKIGGSA</sequence>
<dbReference type="AlphaFoldDB" id="A0A9N9EAA9"/>
<dbReference type="InterPro" id="IPR051944">
    <property type="entry name" value="BEACH_domain_protein"/>
</dbReference>
<dbReference type="EMBL" id="CAJVPZ010015417">
    <property type="protein sequence ID" value="CAG8665860.1"/>
    <property type="molecule type" value="Genomic_DNA"/>
</dbReference>
<dbReference type="Proteomes" id="UP000789396">
    <property type="component" value="Unassembled WGS sequence"/>
</dbReference>
<evidence type="ECO:0000259" key="2">
    <source>
        <dbReference type="Pfam" id="PF23295"/>
    </source>
</evidence>
<dbReference type="SUPFAM" id="SSF49899">
    <property type="entry name" value="Concanavalin A-like lectins/glucanases"/>
    <property type="match status" value="1"/>
</dbReference>
<dbReference type="Pfam" id="PF13385">
    <property type="entry name" value="Laminin_G_3"/>
    <property type="match status" value="1"/>
</dbReference>
<accession>A0A9N9EAA9</accession>
<evidence type="ECO:0000256" key="1">
    <source>
        <dbReference type="ARBA" id="ARBA00022574"/>
    </source>
</evidence>
<comment type="caution">
    <text evidence="3">The sequence shown here is derived from an EMBL/GenBank/DDBJ whole genome shotgun (WGS) entry which is preliminary data.</text>
</comment>
<keyword evidence="1" id="KW-0853">WD repeat</keyword>
<dbReference type="InterPro" id="IPR013320">
    <property type="entry name" value="ConA-like_dom_sf"/>
</dbReference>